<feature type="transmembrane region" description="Helical" evidence="6">
    <location>
        <begin position="394"/>
        <end position="412"/>
    </location>
</feature>
<dbReference type="GO" id="GO:0016020">
    <property type="term" value="C:membrane"/>
    <property type="evidence" value="ECO:0007669"/>
    <property type="project" value="UniProtKB-SubCell"/>
</dbReference>
<dbReference type="GO" id="GO:0005315">
    <property type="term" value="F:phosphate transmembrane transporter activity"/>
    <property type="evidence" value="ECO:0007669"/>
    <property type="project" value="InterPro"/>
</dbReference>
<dbReference type="LegioList" id="lpl0617"/>
<dbReference type="Pfam" id="PF01384">
    <property type="entry name" value="PHO4"/>
    <property type="match status" value="1"/>
</dbReference>
<evidence type="ECO:0000313" key="7">
    <source>
        <dbReference type="EMBL" id="CAH14850.1"/>
    </source>
</evidence>
<feature type="transmembrane region" description="Helical" evidence="6">
    <location>
        <begin position="181"/>
        <end position="202"/>
    </location>
</feature>
<dbReference type="PANTHER" id="PTHR11101">
    <property type="entry name" value="PHOSPHATE TRANSPORTER"/>
    <property type="match status" value="1"/>
</dbReference>
<dbReference type="AlphaFoldDB" id="Q5WYW8"/>
<keyword evidence="2 6" id="KW-0813">Transport</keyword>
<dbReference type="Proteomes" id="UP000002517">
    <property type="component" value="Chromosome"/>
</dbReference>
<evidence type="ECO:0000256" key="1">
    <source>
        <dbReference type="ARBA" id="ARBA00004141"/>
    </source>
</evidence>
<comment type="similarity">
    <text evidence="6">Belongs to the inorganic phosphate transporter (PiT) (TC 2.A.20) family.</text>
</comment>
<feature type="transmembrane region" description="Helical" evidence="6">
    <location>
        <begin position="6"/>
        <end position="24"/>
    </location>
</feature>
<feature type="transmembrane region" description="Helical" evidence="6">
    <location>
        <begin position="115"/>
        <end position="135"/>
    </location>
</feature>
<dbReference type="GO" id="GO:0035435">
    <property type="term" value="P:phosphate ion transmembrane transport"/>
    <property type="evidence" value="ECO:0007669"/>
    <property type="project" value="TreeGrafter"/>
</dbReference>
<dbReference type="PANTHER" id="PTHR11101:SF80">
    <property type="entry name" value="PHOSPHATE TRANSPORTER"/>
    <property type="match status" value="1"/>
</dbReference>
<feature type="transmembrane region" description="Helical" evidence="6">
    <location>
        <begin position="253"/>
        <end position="271"/>
    </location>
</feature>
<keyword evidence="3 6" id="KW-0812">Transmembrane</keyword>
<feature type="transmembrane region" description="Helical" evidence="6">
    <location>
        <begin position="214"/>
        <end position="232"/>
    </location>
</feature>
<evidence type="ECO:0000256" key="5">
    <source>
        <dbReference type="ARBA" id="ARBA00023136"/>
    </source>
</evidence>
<evidence type="ECO:0000256" key="3">
    <source>
        <dbReference type="ARBA" id="ARBA00022692"/>
    </source>
</evidence>
<keyword evidence="6" id="KW-0592">Phosphate transport</keyword>
<dbReference type="KEGG" id="lpf:lpl0617"/>
<evidence type="ECO:0000256" key="4">
    <source>
        <dbReference type="ARBA" id="ARBA00022989"/>
    </source>
</evidence>
<dbReference type="InterPro" id="IPR001204">
    <property type="entry name" value="Phos_transporter"/>
</dbReference>
<gene>
    <name evidence="7" type="ordered locus">lpl0617</name>
</gene>
<feature type="transmembrane region" description="Helical" evidence="6">
    <location>
        <begin position="339"/>
        <end position="360"/>
    </location>
</feature>
<evidence type="ECO:0000256" key="2">
    <source>
        <dbReference type="ARBA" id="ARBA00022448"/>
    </source>
</evidence>
<comment type="subcellular location">
    <subcellularLocation>
        <location evidence="1 6">Membrane</location>
        <topology evidence="1 6">Multi-pass membrane protein</topology>
    </subcellularLocation>
</comment>
<keyword evidence="5 6" id="KW-0472">Membrane</keyword>
<dbReference type="EMBL" id="CR628337">
    <property type="protein sequence ID" value="CAH14850.1"/>
    <property type="molecule type" value="Genomic_DNA"/>
</dbReference>
<proteinExistence type="inferred from homology"/>
<name>Q5WYW8_LEGPL</name>
<feature type="transmembrane region" description="Helical" evidence="6">
    <location>
        <begin position="300"/>
        <end position="319"/>
    </location>
</feature>
<reference evidence="7 8" key="1">
    <citation type="journal article" date="2004" name="Nat. Genet.">
        <title>Evidence in the Legionella pneumophila genome for exploitation of host cell functions and high genome plasticity.</title>
        <authorList>
            <person name="Cazalet C."/>
            <person name="Rusniok C."/>
            <person name="Bruggemann H."/>
            <person name="Zidane N."/>
            <person name="Magnier A."/>
            <person name="Ma L."/>
            <person name="Tichit M."/>
            <person name="Jarraud S."/>
            <person name="Bouchier C."/>
            <person name="Vandenesch F."/>
            <person name="Kunst F."/>
            <person name="Etienne J."/>
            <person name="Glaser P."/>
            <person name="Buchrieser C."/>
        </authorList>
    </citation>
    <scope>NUCLEOTIDE SEQUENCE [LARGE SCALE GENOMIC DNA]</scope>
    <source>
        <strain evidence="7 8">Lens</strain>
    </source>
</reference>
<keyword evidence="4 6" id="KW-1133">Transmembrane helix</keyword>
<evidence type="ECO:0000256" key="6">
    <source>
        <dbReference type="RuleBase" id="RU363058"/>
    </source>
</evidence>
<sequence length="417" mass="44883">MDYSIYLLFAALILCFLMTWGVGANDLANVMSTTMGSKAVTVRQAMLIAIIFEFAGAFLGGEGVTETMRDGIINTSQLSNEPLILIEGMLCVLFACTIWMNLASYLGVPVSITNALVGSMVGFGTIVLGSDAIHWNQVARIAIGWVSSPLISGITAYALFISIQQTIFVKSNPLTKAKLYIPIYLFLIGFILSFITVFKGLNHFDIHLNLKQDLAVTLATSIIITILGMIFIKRIPEYHKIRRRERFIQVEKYFAVLMAMTACAMAFAHGSNDVALAVGPLSIVHSLVMHSNQIFDADNYPSWIILLGCVGVVTGFLMYGRKVIETVGSSITALTPSRAFAATLSAATTVVVATSTGIPVSATQTLVGAVLGVGLARGIGALNLIVIRNIFMSWVLTLPAASMLTILSYKLLHALLG</sequence>
<accession>Q5WYW8</accession>
<feature type="transmembrane region" description="Helical" evidence="6">
    <location>
        <begin position="366"/>
        <end position="387"/>
    </location>
</feature>
<feature type="transmembrane region" description="Helical" evidence="6">
    <location>
        <begin position="45"/>
        <end position="64"/>
    </location>
</feature>
<feature type="transmembrane region" description="Helical" evidence="6">
    <location>
        <begin position="141"/>
        <end position="160"/>
    </location>
</feature>
<protein>
    <recommendedName>
        <fullName evidence="6">Phosphate transporter</fullName>
    </recommendedName>
</protein>
<organism evidence="7 8">
    <name type="scientific">Legionella pneumophila (strain Lens)</name>
    <dbReference type="NCBI Taxonomy" id="297245"/>
    <lineage>
        <taxon>Bacteria</taxon>
        <taxon>Pseudomonadati</taxon>
        <taxon>Pseudomonadota</taxon>
        <taxon>Gammaproteobacteria</taxon>
        <taxon>Legionellales</taxon>
        <taxon>Legionellaceae</taxon>
        <taxon>Legionella</taxon>
    </lineage>
</organism>
<dbReference type="HOGENOM" id="CLU_015355_3_3_6"/>
<dbReference type="RefSeq" id="WP_011214804.1">
    <property type="nucleotide sequence ID" value="NC_006369.1"/>
</dbReference>
<evidence type="ECO:0000313" key="8">
    <source>
        <dbReference type="Proteomes" id="UP000002517"/>
    </source>
</evidence>